<proteinExistence type="inferred from homology"/>
<sequence>MRVVIAPDKFKGTLTARQAADAMASAVRERWPDARLDVVPIADGGDGTVDSLGGATRVDEVSGPLGTPVRAAWRLDGGLALIESAAASGLVLAGGPGGNDPWHATSRGVGELIARALDAGATRVLVGAGGSATTDGGRGAMEALGERTPFAPGWVTVLTDTTVTFDDAARVFGPQKGADPEMVRRLGARLSMDAEEWTARFGIDVRGVPRTGAAGGLSGALHAAGADLVDGAAYIAEVRDLDAAIAGADLVLTGEGAFDETSLRGKGPGHVIALAAVHGVPALVVAGAASRDVAGEHVASLVETVGVREALANPPASVRTTTAVALAAFAASRR</sequence>
<dbReference type="Gene3D" id="3.90.1510.10">
    <property type="entry name" value="Glycerate kinase, domain 2"/>
    <property type="match status" value="1"/>
</dbReference>
<evidence type="ECO:0000256" key="3">
    <source>
        <dbReference type="ARBA" id="ARBA00022777"/>
    </source>
</evidence>
<dbReference type="InterPro" id="IPR018193">
    <property type="entry name" value="Glyc_kinase_flavodox-like_fold"/>
</dbReference>
<gene>
    <name evidence="5" type="ORF">QE412_002435</name>
</gene>
<dbReference type="GO" id="GO:0043798">
    <property type="term" value="F:glycerate 2-kinase activity"/>
    <property type="evidence" value="ECO:0007669"/>
    <property type="project" value="UniProtKB-EC"/>
</dbReference>
<dbReference type="Proteomes" id="UP001226691">
    <property type="component" value="Unassembled WGS sequence"/>
</dbReference>
<accession>A0ABU0TW22</accession>
<evidence type="ECO:0000256" key="4">
    <source>
        <dbReference type="PIRNR" id="PIRNR006078"/>
    </source>
</evidence>
<protein>
    <submittedName>
        <fullName evidence="5">Glycerate kinase</fullName>
        <ecNumber evidence="5">2.7.1.165</ecNumber>
    </submittedName>
</protein>
<reference evidence="5 6" key="1">
    <citation type="submission" date="2023-07" db="EMBL/GenBank/DDBJ databases">
        <title>Functional and genomic diversity of the sorghum phyllosphere microbiome.</title>
        <authorList>
            <person name="Shade A."/>
        </authorList>
    </citation>
    <scope>NUCLEOTIDE SEQUENCE [LARGE SCALE GENOMIC DNA]</scope>
    <source>
        <strain evidence="5 6">SORGH_AS_1207</strain>
    </source>
</reference>
<evidence type="ECO:0000256" key="2">
    <source>
        <dbReference type="ARBA" id="ARBA00022679"/>
    </source>
</evidence>
<dbReference type="SUPFAM" id="SSF110738">
    <property type="entry name" value="Glycerate kinase I"/>
    <property type="match status" value="1"/>
</dbReference>
<dbReference type="InterPro" id="IPR004381">
    <property type="entry name" value="Glycerate_kinase"/>
</dbReference>
<comment type="caution">
    <text evidence="5">The sequence shown here is derived from an EMBL/GenBank/DDBJ whole genome shotgun (WGS) entry which is preliminary data.</text>
</comment>
<organism evidence="5 6">
    <name type="scientific">Microbacterium trichothecenolyticum</name>
    <name type="common">Aureobacterium trichothecenolyticum</name>
    <dbReference type="NCBI Taxonomy" id="69370"/>
    <lineage>
        <taxon>Bacteria</taxon>
        <taxon>Bacillati</taxon>
        <taxon>Actinomycetota</taxon>
        <taxon>Actinomycetes</taxon>
        <taxon>Micrococcales</taxon>
        <taxon>Microbacteriaceae</taxon>
        <taxon>Microbacterium</taxon>
    </lineage>
</organism>
<dbReference type="PIRSF" id="PIRSF006078">
    <property type="entry name" value="GlxK"/>
    <property type="match status" value="1"/>
</dbReference>
<name>A0ABU0TW22_MICTR</name>
<dbReference type="PANTHER" id="PTHR21599">
    <property type="entry name" value="GLYCERATE KINASE"/>
    <property type="match status" value="1"/>
</dbReference>
<dbReference type="EMBL" id="JAUTBF010000001">
    <property type="protein sequence ID" value="MDQ1123862.1"/>
    <property type="molecule type" value="Genomic_DNA"/>
</dbReference>
<dbReference type="InterPro" id="IPR036129">
    <property type="entry name" value="Glycerate_kinase_sf"/>
</dbReference>
<keyword evidence="2 4" id="KW-0808">Transferase</keyword>
<evidence type="ECO:0000256" key="1">
    <source>
        <dbReference type="ARBA" id="ARBA00006284"/>
    </source>
</evidence>
<keyword evidence="3 4" id="KW-0418">Kinase</keyword>
<comment type="similarity">
    <text evidence="1 4">Belongs to the glycerate kinase type-1 family.</text>
</comment>
<keyword evidence="6" id="KW-1185">Reference proteome</keyword>
<evidence type="ECO:0000313" key="5">
    <source>
        <dbReference type="EMBL" id="MDQ1123862.1"/>
    </source>
</evidence>
<dbReference type="PANTHER" id="PTHR21599:SF0">
    <property type="entry name" value="GLYCERATE KINASE"/>
    <property type="match status" value="1"/>
</dbReference>
<dbReference type="Gene3D" id="3.40.50.10350">
    <property type="entry name" value="Glycerate kinase, domain 1"/>
    <property type="match status" value="1"/>
</dbReference>
<dbReference type="RefSeq" id="WP_307484026.1">
    <property type="nucleotide sequence ID" value="NZ_JAUTBF010000001.1"/>
</dbReference>
<dbReference type="EC" id="2.7.1.165" evidence="5"/>
<evidence type="ECO:0000313" key="6">
    <source>
        <dbReference type="Proteomes" id="UP001226691"/>
    </source>
</evidence>
<dbReference type="Pfam" id="PF02595">
    <property type="entry name" value="Gly_kinase"/>
    <property type="match status" value="2"/>
</dbReference>
<dbReference type="InterPro" id="IPR018197">
    <property type="entry name" value="Glycerate_kinase_RE-like"/>
</dbReference>